<dbReference type="PANTHER" id="PTHR16184">
    <property type="entry name" value="ELONGATOR COMPLEX PROTEIN 6"/>
    <property type="match status" value="1"/>
</dbReference>
<dbReference type="InterPro" id="IPR027417">
    <property type="entry name" value="P-loop_NTPase"/>
</dbReference>
<reference evidence="3 4" key="1">
    <citation type="submission" date="2024-01" db="EMBL/GenBank/DDBJ databases">
        <title>Genome assemblies of Stephania.</title>
        <authorList>
            <person name="Yang L."/>
        </authorList>
    </citation>
    <scope>NUCLEOTIDE SEQUENCE [LARGE SCALE GENOMIC DNA]</scope>
    <source>
        <strain evidence="3">JXDWG</strain>
        <tissue evidence="3">Leaf</tissue>
    </source>
</reference>
<sequence length="291" mass="32290">MSKGKAGCLEGPCKSRLGGALFVGTEVVTCGMRLRVPGSAPGWIEDETRVSDCAGRVVLIQDCVETSGAFLLHHLMKRTLSRESSEIVVFVAFAHPFYHYDRILKKLGCNLVTLSQKGRFIFFDMRKLDCLDEVGGGRTKSGLVELFHKIHKAAEVIASPETKKSCITIMIDDLSLVEVAAQGSSSYVLDFLRYCRTLTTEVGCTLILLNHEDIYSNSEESTLNLELEYLADIVMKAKPLATGLAADVHGQLTVLNKRSINEHGKIKKRIQNFQFKVKENSVDYFYSGSRT</sequence>
<dbReference type="Pfam" id="PF09807">
    <property type="entry name" value="ELP6"/>
    <property type="match status" value="1"/>
</dbReference>
<dbReference type="GO" id="GO:0033588">
    <property type="term" value="C:elongator holoenzyme complex"/>
    <property type="evidence" value="ECO:0007669"/>
    <property type="project" value="InterPro"/>
</dbReference>
<organism evidence="3 4">
    <name type="scientific">Stephania cephalantha</name>
    <dbReference type="NCBI Taxonomy" id="152367"/>
    <lineage>
        <taxon>Eukaryota</taxon>
        <taxon>Viridiplantae</taxon>
        <taxon>Streptophyta</taxon>
        <taxon>Embryophyta</taxon>
        <taxon>Tracheophyta</taxon>
        <taxon>Spermatophyta</taxon>
        <taxon>Magnoliopsida</taxon>
        <taxon>Ranunculales</taxon>
        <taxon>Menispermaceae</taxon>
        <taxon>Menispermoideae</taxon>
        <taxon>Cissampelideae</taxon>
        <taxon>Stephania</taxon>
    </lineage>
</organism>
<protein>
    <recommendedName>
        <fullName evidence="5">Elongator complex protein 6</fullName>
    </recommendedName>
</protein>
<dbReference type="CDD" id="cd19495">
    <property type="entry name" value="Elp6"/>
    <property type="match status" value="1"/>
</dbReference>
<evidence type="ECO:0000313" key="4">
    <source>
        <dbReference type="Proteomes" id="UP001419268"/>
    </source>
</evidence>
<dbReference type="PANTHER" id="PTHR16184:SF6">
    <property type="entry name" value="ELONGATOR COMPLEX PROTEIN 6"/>
    <property type="match status" value="1"/>
</dbReference>
<proteinExistence type="inferred from homology"/>
<dbReference type="AlphaFoldDB" id="A0AAP0KTS5"/>
<comment type="similarity">
    <text evidence="2">Belongs to the ELP6 family.</text>
</comment>
<accession>A0AAP0KTS5</accession>
<name>A0AAP0KTS5_9MAGN</name>
<dbReference type="InterPro" id="IPR018627">
    <property type="entry name" value="ELP6"/>
</dbReference>
<evidence type="ECO:0008006" key="5">
    <source>
        <dbReference type="Google" id="ProtNLM"/>
    </source>
</evidence>
<comment type="pathway">
    <text evidence="1">tRNA modification; 5-methoxycarbonylmethyl-2-thiouridine-tRNA biosynthesis.</text>
</comment>
<dbReference type="EMBL" id="JBBNAG010000002">
    <property type="protein sequence ID" value="KAK9158090.1"/>
    <property type="molecule type" value="Genomic_DNA"/>
</dbReference>
<comment type="caution">
    <text evidence="3">The sequence shown here is derived from an EMBL/GenBank/DDBJ whole genome shotgun (WGS) entry which is preliminary data.</text>
</comment>
<evidence type="ECO:0000256" key="2">
    <source>
        <dbReference type="ARBA" id="ARBA00008837"/>
    </source>
</evidence>
<dbReference type="Proteomes" id="UP001419268">
    <property type="component" value="Unassembled WGS sequence"/>
</dbReference>
<evidence type="ECO:0000313" key="3">
    <source>
        <dbReference type="EMBL" id="KAK9158090.1"/>
    </source>
</evidence>
<dbReference type="GO" id="GO:0002098">
    <property type="term" value="P:tRNA wobble uridine modification"/>
    <property type="evidence" value="ECO:0007669"/>
    <property type="project" value="InterPro"/>
</dbReference>
<dbReference type="Gene3D" id="3.40.50.300">
    <property type="entry name" value="P-loop containing nucleotide triphosphate hydrolases"/>
    <property type="match status" value="1"/>
</dbReference>
<keyword evidence="4" id="KW-1185">Reference proteome</keyword>
<gene>
    <name evidence="3" type="ORF">Scep_004664</name>
</gene>
<evidence type="ECO:0000256" key="1">
    <source>
        <dbReference type="ARBA" id="ARBA00005043"/>
    </source>
</evidence>